<dbReference type="PROSITE" id="PS50843">
    <property type="entry name" value="EXPANSIN_CBD"/>
    <property type="match status" value="1"/>
</dbReference>
<keyword evidence="7 8" id="KW-0961">Cell wall biogenesis/degradation</keyword>
<comment type="similarity">
    <text evidence="1 8">Belongs to the expansin family. Expansin A subfamily.</text>
</comment>
<dbReference type="InterPro" id="IPR036749">
    <property type="entry name" value="Expansin_CBD_sf"/>
</dbReference>
<feature type="chain" id="PRO_5033095056" description="Expansin" evidence="8">
    <location>
        <begin position="25"/>
        <end position="272"/>
    </location>
</feature>
<comment type="function">
    <text evidence="8">Causes loosening and extension of plant cell walls by disrupting non-covalent bonding between cellulose microfibrils and matrix glucans. No enzymatic activity has been found.</text>
</comment>
<keyword evidence="3 8" id="KW-0964">Secreted</keyword>
<dbReference type="InterPro" id="IPR007112">
    <property type="entry name" value="Expansin/allergen_DPBB_dom"/>
</dbReference>
<keyword evidence="5" id="KW-0472">Membrane</keyword>
<dbReference type="PRINTS" id="PR01226">
    <property type="entry name" value="EXPANSIN"/>
</dbReference>
<gene>
    <name evidence="11" type="ORF">NCGR_LOCUS62142</name>
</gene>
<dbReference type="InterPro" id="IPR007118">
    <property type="entry name" value="Expan_Lol_pI"/>
</dbReference>
<dbReference type="EMBL" id="CAJGYO010000018">
    <property type="protein sequence ID" value="CAD6338044.1"/>
    <property type="molecule type" value="Genomic_DNA"/>
</dbReference>
<proteinExistence type="inferred from homology"/>
<accession>A0A811S724</accession>
<evidence type="ECO:0000256" key="1">
    <source>
        <dbReference type="ARBA" id="ARBA00005392"/>
    </source>
</evidence>
<evidence type="ECO:0000256" key="3">
    <source>
        <dbReference type="ARBA" id="ARBA00022525"/>
    </source>
</evidence>
<dbReference type="InterPro" id="IPR036908">
    <property type="entry name" value="RlpA-like_sf"/>
</dbReference>
<dbReference type="InterPro" id="IPR009009">
    <property type="entry name" value="RlpA-like_DPBB"/>
</dbReference>
<name>A0A811S724_9POAL</name>
<evidence type="ECO:0000256" key="4">
    <source>
        <dbReference type="ARBA" id="ARBA00022729"/>
    </source>
</evidence>
<evidence type="ECO:0000313" key="11">
    <source>
        <dbReference type="EMBL" id="CAD6338044.1"/>
    </source>
</evidence>
<dbReference type="CDD" id="cd22274">
    <property type="entry name" value="DPBB_EXPA_N"/>
    <property type="match status" value="1"/>
</dbReference>
<comment type="caution">
    <text evidence="11">The sequence shown here is derived from an EMBL/GenBank/DDBJ whole genome shotgun (WGS) entry which is preliminary data.</text>
</comment>
<evidence type="ECO:0000256" key="5">
    <source>
        <dbReference type="ARBA" id="ARBA00023136"/>
    </source>
</evidence>
<feature type="domain" description="Expansin-like CBD" evidence="10">
    <location>
        <begin position="182"/>
        <end position="267"/>
    </location>
</feature>
<dbReference type="AlphaFoldDB" id="A0A811S724"/>
<protein>
    <recommendedName>
        <fullName evidence="8">Expansin</fullName>
    </recommendedName>
</protein>
<dbReference type="Proteomes" id="UP000604825">
    <property type="component" value="Unassembled WGS sequence"/>
</dbReference>
<dbReference type="GO" id="GO:0016020">
    <property type="term" value="C:membrane"/>
    <property type="evidence" value="ECO:0007669"/>
    <property type="project" value="UniProtKB-SubCell"/>
</dbReference>
<dbReference type="SMART" id="SM00837">
    <property type="entry name" value="DPBB_1"/>
    <property type="match status" value="1"/>
</dbReference>
<dbReference type="Gene3D" id="2.60.40.760">
    <property type="entry name" value="Expansin, cellulose-binding-like domain"/>
    <property type="match status" value="1"/>
</dbReference>
<evidence type="ECO:0000256" key="8">
    <source>
        <dbReference type="RuleBase" id="RU365023"/>
    </source>
</evidence>
<dbReference type="Gene3D" id="2.40.40.10">
    <property type="entry name" value="RlpA-like domain"/>
    <property type="match status" value="1"/>
</dbReference>
<dbReference type="Pfam" id="PF03330">
    <property type="entry name" value="DPBB_1"/>
    <property type="match status" value="1"/>
</dbReference>
<dbReference type="InterPro" id="IPR007117">
    <property type="entry name" value="Expansin_CBD"/>
</dbReference>
<comment type="subcellular location">
    <subcellularLocation>
        <location evidence="8">Secreted</location>
        <location evidence="8">Cell wall</location>
    </subcellularLocation>
    <subcellularLocation>
        <location evidence="8">Membrane</location>
        <topology evidence="8">Peripheral membrane protein</topology>
    </subcellularLocation>
</comment>
<feature type="domain" description="Expansin-like EG45" evidence="9">
    <location>
        <begin position="58"/>
        <end position="172"/>
    </location>
</feature>
<dbReference type="PRINTS" id="PR01225">
    <property type="entry name" value="EXPANSNFAMLY"/>
</dbReference>
<evidence type="ECO:0000259" key="9">
    <source>
        <dbReference type="PROSITE" id="PS50842"/>
    </source>
</evidence>
<organism evidence="11 12">
    <name type="scientific">Miscanthus lutarioriparius</name>
    <dbReference type="NCBI Taxonomy" id="422564"/>
    <lineage>
        <taxon>Eukaryota</taxon>
        <taxon>Viridiplantae</taxon>
        <taxon>Streptophyta</taxon>
        <taxon>Embryophyta</taxon>
        <taxon>Tracheophyta</taxon>
        <taxon>Spermatophyta</taxon>
        <taxon>Magnoliopsida</taxon>
        <taxon>Liliopsida</taxon>
        <taxon>Poales</taxon>
        <taxon>Poaceae</taxon>
        <taxon>PACMAD clade</taxon>
        <taxon>Panicoideae</taxon>
        <taxon>Andropogonodae</taxon>
        <taxon>Andropogoneae</taxon>
        <taxon>Saccharinae</taxon>
        <taxon>Miscanthus</taxon>
    </lineage>
</organism>
<evidence type="ECO:0000313" key="12">
    <source>
        <dbReference type="Proteomes" id="UP000604825"/>
    </source>
</evidence>
<dbReference type="OrthoDB" id="5823761at2759"/>
<keyword evidence="4 8" id="KW-0732">Signal</keyword>
<sequence>MASRAPAIVVVAALIMAAAHLASGSGYYQAAAPFTTSDWQDGSATFYGDASGLGADFGGACGYGANDIQSLYSTSTAALSTPLFASGSGCGQCYELRCVNSRWCNPGSPSVVVTGTNLCPPNWNLPSDNGGWCNPPRQHFDMAPPSFLILAPRVAGIVPVQFRRVPCQRSGGIRFYVQGNYYWLLLYVMNVGGSGDVGDVAVKRAGEPDCSYVPASRNWGITYQVFAALGNAKGLVVRMTCYSSPRKTIVVDDAIPAWWSTGLSYQGSNNFY</sequence>
<dbReference type="SUPFAM" id="SSF49590">
    <property type="entry name" value="PHL pollen allergen"/>
    <property type="match status" value="1"/>
</dbReference>
<dbReference type="InterPro" id="IPR002963">
    <property type="entry name" value="Expansin"/>
</dbReference>
<feature type="signal peptide" evidence="8">
    <location>
        <begin position="1"/>
        <end position="24"/>
    </location>
</feature>
<dbReference type="Pfam" id="PF01357">
    <property type="entry name" value="Expansin_C"/>
    <property type="match status" value="1"/>
</dbReference>
<keyword evidence="2 8" id="KW-0134">Cell wall</keyword>
<keyword evidence="12" id="KW-1185">Reference proteome</keyword>
<dbReference type="GO" id="GO:0005576">
    <property type="term" value="C:extracellular region"/>
    <property type="evidence" value="ECO:0007669"/>
    <property type="project" value="InterPro"/>
</dbReference>
<dbReference type="PROSITE" id="PS50842">
    <property type="entry name" value="EXPANSIN_EG45"/>
    <property type="match status" value="1"/>
</dbReference>
<evidence type="ECO:0000259" key="10">
    <source>
        <dbReference type="PROSITE" id="PS50843"/>
    </source>
</evidence>
<evidence type="ECO:0000256" key="2">
    <source>
        <dbReference type="ARBA" id="ARBA00022512"/>
    </source>
</evidence>
<dbReference type="PANTHER" id="PTHR31867">
    <property type="entry name" value="EXPANSIN-A15"/>
    <property type="match status" value="1"/>
</dbReference>
<dbReference type="GO" id="GO:0009664">
    <property type="term" value="P:plant-type cell wall organization"/>
    <property type="evidence" value="ECO:0007669"/>
    <property type="project" value="InterPro"/>
</dbReference>
<evidence type="ECO:0000256" key="7">
    <source>
        <dbReference type="ARBA" id="ARBA00023316"/>
    </source>
</evidence>
<keyword evidence="6" id="KW-0325">Glycoprotein</keyword>
<reference evidence="11" key="1">
    <citation type="submission" date="2020-10" db="EMBL/GenBank/DDBJ databases">
        <authorList>
            <person name="Han B."/>
            <person name="Lu T."/>
            <person name="Zhao Q."/>
            <person name="Huang X."/>
            <person name="Zhao Y."/>
        </authorList>
    </citation>
    <scope>NUCLEOTIDE SEQUENCE</scope>
</reference>
<dbReference type="SUPFAM" id="SSF50685">
    <property type="entry name" value="Barwin-like endoglucanases"/>
    <property type="match status" value="1"/>
</dbReference>
<evidence type="ECO:0000256" key="6">
    <source>
        <dbReference type="ARBA" id="ARBA00023180"/>
    </source>
</evidence>